<dbReference type="Pfam" id="PF14223">
    <property type="entry name" value="Retrotran_gag_2"/>
    <property type="match status" value="1"/>
</dbReference>
<gene>
    <name evidence="2" type="primary">POLX_518</name>
    <name evidence="2" type="ORF">CK203_091186</name>
</gene>
<organism evidence="2 3">
    <name type="scientific">Vitis vinifera</name>
    <name type="common">Grape</name>
    <dbReference type="NCBI Taxonomy" id="29760"/>
    <lineage>
        <taxon>Eukaryota</taxon>
        <taxon>Viridiplantae</taxon>
        <taxon>Streptophyta</taxon>
        <taxon>Embryophyta</taxon>
        <taxon>Tracheophyta</taxon>
        <taxon>Spermatophyta</taxon>
        <taxon>Magnoliopsida</taxon>
        <taxon>eudicotyledons</taxon>
        <taxon>Gunneridae</taxon>
        <taxon>Pentapetalae</taxon>
        <taxon>rosids</taxon>
        <taxon>Vitales</taxon>
        <taxon>Vitaceae</taxon>
        <taxon>Viteae</taxon>
        <taxon>Vitis</taxon>
    </lineage>
</organism>
<evidence type="ECO:0000313" key="2">
    <source>
        <dbReference type="EMBL" id="RVW48894.1"/>
    </source>
</evidence>
<comment type="caution">
    <text evidence="2">The sequence shown here is derived from an EMBL/GenBank/DDBJ whole genome shotgun (WGS) entry which is preliminary data.</text>
</comment>
<dbReference type="Proteomes" id="UP000288805">
    <property type="component" value="Unassembled WGS sequence"/>
</dbReference>
<evidence type="ECO:0000259" key="1">
    <source>
        <dbReference type="Pfam" id="PF25597"/>
    </source>
</evidence>
<feature type="domain" description="Retroviral polymerase SH3-like" evidence="1">
    <location>
        <begin position="209"/>
        <end position="253"/>
    </location>
</feature>
<proteinExistence type="predicted"/>
<name>A0A438EME0_VITVI</name>
<dbReference type="AlphaFoldDB" id="A0A438EME0"/>
<dbReference type="Pfam" id="PF25597">
    <property type="entry name" value="SH3_retrovirus"/>
    <property type="match status" value="1"/>
</dbReference>
<reference evidence="2 3" key="1">
    <citation type="journal article" date="2018" name="PLoS Genet.">
        <title>Population sequencing reveals clonal diversity and ancestral inbreeding in the grapevine cultivar Chardonnay.</title>
        <authorList>
            <person name="Roach M.J."/>
            <person name="Johnson D.L."/>
            <person name="Bohlmann J."/>
            <person name="van Vuuren H.J."/>
            <person name="Jones S.J."/>
            <person name="Pretorius I.S."/>
            <person name="Schmidt S.A."/>
            <person name="Borneman A.R."/>
        </authorList>
    </citation>
    <scope>NUCLEOTIDE SEQUENCE [LARGE SCALE GENOMIC DNA]</scope>
    <source>
        <strain evidence="3">cv. Chardonnay</strain>
        <tissue evidence="2">Leaf</tissue>
    </source>
</reference>
<sequence>MLNMKVGEYVNEYFARTLTIANKMRVHDEKMEDVVVIEKILRSMTPKFDYFVCSIEEFNDLDTFSIDINQEEEDEVVVDLEEEEEETKTKAHYVEASGKILLMAHADVKEVAKKSYGFLTQVATTICVIWKFKLQWLEDSSIEKTGEWTATISSSFEGGKIPKTFKPEAVNWTVYVLNRSLTLVVKDMTPEESWSGFKPLVDHFRVFSCISQVHIPDSKRTKLDDKSVTCVLLEVSEESKAYILYDPVSQKIIGKSDKGAVLVDTNRGNFEADHHDNTSEAMETLKEWTIYQLDVKSPFLHGELSEEVFVEQPPGMGKCNPVHNPMVPGFKLTKHGDGVRIDNTFYKKIVGSLMYLTATRLNVMFVVSLISRFMVCPTELHLQSAKRILRSSVLVLKEATCGLLVHYCN</sequence>
<dbReference type="EMBL" id="QGNW01001238">
    <property type="protein sequence ID" value="RVW48894.1"/>
    <property type="molecule type" value="Genomic_DNA"/>
</dbReference>
<protein>
    <submittedName>
        <fullName evidence="2">Retrovirus-related Pol polyprotein from transposon TNT 1-94</fullName>
    </submittedName>
</protein>
<evidence type="ECO:0000313" key="3">
    <source>
        <dbReference type="Proteomes" id="UP000288805"/>
    </source>
</evidence>
<dbReference type="InterPro" id="IPR057670">
    <property type="entry name" value="SH3_retrovirus"/>
</dbReference>
<dbReference type="PANTHER" id="PTHR11439">
    <property type="entry name" value="GAG-POL-RELATED RETROTRANSPOSON"/>
    <property type="match status" value="1"/>
</dbReference>
<dbReference type="PANTHER" id="PTHR11439:SF517">
    <property type="entry name" value="CYSTEINE-RICH RLK (RECEPTOR-LIKE PROTEIN KINASE) 8"/>
    <property type="match status" value="1"/>
</dbReference>
<accession>A0A438EME0</accession>